<sequence>MSDTTLDRPRKTVAGAERAAFRATQVTKRFGGTLALDQIELEAEQGKIHALVGENGAGKSTFLGVLAGRVVPSEGEVEIFGQPHVFGSPREARRLGIGAIYQELTIVPRLSAVANVFLGQPYAKRGLLSERRMREEFLELRDRFDVSIDPDTPAGALSTADQQMLEIMRGARSGAELLLFDEPTTSLAPPEREGLFQVMEQLREQGTTMVFVSHNLEEVLHIADTITVFRDGKLSATGPRTEWTKASMVRSMVGHEVTEYRRVERAAPAPGTPPLLNAKGVTLPGACEAISLELKAGEILGIGGLVGAGRSSLLRSIAGVEPMSRGELFVEGRQVPWPRRPRHAIKHGIAFVPEDRKSQGLVLGMRAADNIVMSNMGEVMRGGVLSERKIAATSREIAAEFGYSADRVGTTVRNLSGGNQQKVLLGKARFCNPRVLMVDEPTRGIDIGAKDEIMGTLRKLADEGVGIIVVSSDLEEVIQISNRILVMAHGHLVDELDQSAGPVAVSDILNSAFGVEKNAS</sequence>
<feature type="domain" description="ABC transporter" evidence="6">
    <location>
        <begin position="258"/>
        <end position="514"/>
    </location>
</feature>
<proteinExistence type="predicted"/>
<dbReference type="SMART" id="SM00382">
    <property type="entry name" value="AAA"/>
    <property type="match status" value="2"/>
</dbReference>
<organism evidence="7 8">
    <name type="scientific">Pseudooceanicola batsensis (strain ATCC BAA-863 / DSM 15984 / KCTC 12145 / HTCC2597)</name>
    <name type="common">Oceanicola batsensis</name>
    <dbReference type="NCBI Taxonomy" id="252305"/>
    <lineage>
        <taxon>Bacteria</taxon>
        <taxon>Pseudomonadati</taxon>
        <taxon>Pseudomonadota</taxon>
        <taxon>Alphaproteobacteria</taxon>
        <taxon>Rhodobacterales</taxon>
        <taxon>Paracoccaceae</taxon>
        <taxon>Pseudooceanicola</taxon>
    </lineage>
</organism>
<dbReference type="InterPro" id="IPR003593">
    <property type="entry name" value="AAA+_ATPase"/>
</dbReference>
<dbReference type="SUPFAM" id="SSF52540">
    <property type="entry name" value="P-loop containing nucleoside triphosphate hydrolases"/>
    <property type="match status" value="2"/>
</dbReference>
<keyword evidence="3" id="KW-0677">Repeat</keyword>
<dbReference type="PROSITE" id="PS50893">
    <property type="entry name" value="ABC_TRANSPORTER_2"/>
    <property type="match status" value="2"/>
</dbReference>
<dbReference type="PANTHER" id="PTHR43790:SF9">
    <property type="entry name" value="GALACTOFURANOSE TRANSPORTER ATP-BINDING PROTEIN YTFR"/>
    <property type="match status" value="1"/>
</dbReference>
<reference evidence="7 8" key="1">
    <citation type="journal article" date="2010" name="J. Bacteriol.">
        <title>Genome sequences of Oceanicola granulosus HTCC2516(T) and Oceanicola batsensis HTCC2597(TDelta).</title>
        <authorList>
            <person name="Thrash J.C."/>
            <person name="Cho J.C."/>
            <person name="Vergin K.L."/>
            <person name="Giovannoni S.J."/>
        </authorList>
    </citation>
    <scope>NUCLEOTIDE SEQUENCE [LARGE SCALE GENOMIC DNA]</scope>
    <source>
        <strain evidence="8">ATCC BAA-863 / DSM 15984 / KCTC 12145 / HTCC2597</strain>
    </source>
</reference>
<dbReference type="InterPro" id="IPR003439">
    <property type="entry name" value="ABC_transporter-like_ATP-bd"/>
</dbReference>
<evidence type="ECO:0000256" key="1">
    <source>
        <dbReference type="ARBA" id="ARBA00022448"/>
    </source>
</evidence>
<dbReference type="CDD" id="cd03215">
    <property type="entry name" value="ABC_Carb_Monos_II"/>
    <property type="match status" value="1"/>
</dbReference>
<dbReference type="PANTHER" id="PTHR43790">
    <property type="entry name" value="CARBOHYDRATE TRANSPORT ATP-BINDING PROTEIN MG119-RELATED"/>
    <property type="match status" value="1"/>
</dbReference>
<dbReference type="CDD" id="cd03216">
    <property type="entry name" value="ABC_Carb_Monos_I"/>
    <property type="match status" value="1"/>
</dbReference>
<dbReference type="EMBL" id="AAMO01000009">
    <property type="protein sequence ID" value="EAQ02094.1"/>
    <property type="molecule type" value="Genomic_DNA"/>
</dbReference>
<name>A3U1B1_PSEBH</name>
<evidence type="ECO:0000256" key="5">
    <source>
        <dbReference type="ARBA" id="ARBA00022840"/>
    </source>
</evidence>
<keyword evidence="1" id="KW-0813">Transport</keyword>
<dbReference type="Proteomes" id="UP000004318">
    <property type="component" value="Unassembled WGS sequence"/>
</dbReference>
<dbReference type="Gene3D" id="3.40.50.300">
    <property type="entry name" value="P-loop containing nucleotide triphosphate hydrolases"/>
    <property type="match status" value="2"/>
</dbReference>
<dbReference type="AlphaFoldDB" id="A3U1B1"/>
<dbReference type="OrthoDB" id="7757085at2"/>
<gene>
    <name evidence="7" type="ORF">OB2597_20756</name>
</gene>
<dbReference type="HOGENOM" id="CLU_000604_92_3_5"/>
<comment type="caution">
    <text evidence="7">The sequence shown here is derived from an EMBL/GenBank/DDBJ whole genome shotgun (WGS) entry which is preliminary data.</text>
</comment>
<dbReference type="Pfam" id="PF00005">
    <property type="entry name" value="ABC_tran"/>
    <property type="match status" value="2"/>
</dbReference>
<keyword evidence="4" id="KW-0547">Nucleotide-binding</keyword>
<protein>
    <submittedName>
        <fullName evidence="7">Putative sugar uptake ABC transporter ATP-binding protein</fullName>
    </submittedName>
</protein>
<keyword evidence="2" id="KW-0762">Sugar transport</keyword>
<feature type="domain" description="ABC transporter" evidence="6">
    <location>
        <begin position="21"/>
        <end position="256"/>
    </location>
</feature>
<evidence type="ECO:0000313" key="8">
    <source>
        <dbReference type="Proteomes" id="UP000004318"/>
    </source>
</evidence>
<accession>A3U1B1</accession>
<keyword evidence="8" id="KW-1185">Reference proteome</keyword>
<keyword evidence="5 7" id="KW-0067">ATP-binding</keyword>
<evidence type="ECO:0000313" key="7">
    <source>
        <dbReference type="EMBL" id="EAQ02094.1"/>
    </source>
</evidence>
<evidence type="ECO:0000256" key="2">
    <source>
        <dbReference type="ARBA" id="ARBA00022597"/>
    </source>
</evidence>
<dbReference type="GO" id="GO:0016887">
    <property type="term" value="F:ATP hydrolysis activity"/>
    <property type="evidence" value="ECO:0007669"/>
    <property type="project" value="InterPro"/>
</dbReference>
<dbReference type="InterPro" id="IPR050107">
    <property type="entry name" value="ABC_carbohydrate_import_ATPase"/>
</dbReference>
<evidence type="ECO:0000256" key="4">
    <source>
        <dbReference type="ARBA" id="ARBA00022741"/>
    </source>
</evidence>
<dbReference type="STRING" id="252305.OB2597_20756"/>
<dbReference type="RefSeq" id="WP_009804092.1">
    <property type="nucleotide sequence ID" value="NZ_AAMO01000009.1"/>
</dbReference>
<evidence type="ECO:0000259" key="6">
    <source>
        <dbReference type="PROSITE" id="PS50893"/>
    </source>
</evidence>
<dbReference type="GO" id="GO:0005524">
    <property type="term" value="F:ATP binding"/>
    <property type="evidence" value="ECO:0007669"/>
    <property type="project" value="UniProtKB-KW"/>
</dbReference>
<dbReference type="InterPro" id="IPR027417">
    <property type="entry name" value="P-loop_NTPase"/>
</dbReference>
<evidence type="ECO:0000256" key="3">
    <source>
        <dbReference type="ARBA" id="ARBA00022737"/>
    </source>
</evidence>